<dbReference type="EC" id="6.5.1.1" evidence="3"/>
<proteinExistence type="predicted"/>
<feature type="domain" description="DNA ligase D 3'-phosphoesterase" evidence="2">
    <location>
        <begin position="33"/>
        <end position="146"/>
    </location>
</feature>
<organism evidence="3 4">
    <name type="scientific">Mucilaginibacter lappiensis</name>
    <dbReference type="NCBI Taxonomy" id="354630"/>
    <lineage>
        <taxon>Bacteria</taxon>
        <taxon>Pseudomonadati</taxon>
        <taxon>Bacteroidota</taxon>
        <taxon>Sphingobacteriia</taxon>
        <taxon>Sphingobacteriales</taxon>
        <taxon>Sphingobacteriaceae</taxon>
        <taxon>Mucilaginibacter</taxon>
    </lineage>
</organism>
<dbReference type="RefSeq" id="WP_183585860.1">
    <property type="nucleotide sequence ID" value="NZ_JACHCA010000002.1"/>
</dbReference>
<evidence type="ECO:0000256" key="1">
    <source>
        <dbReference type="SAM" id="MobiDB-lite"/>
    </source>
</evidence>
<name>A0A841J7N9_9SPHI</name>
<dbReference type="Pfam" id="PF13298">
    <property type="entry name" value="LigD_N"/>
    <property type="match status" value="1"/>
</dbReference>
<dbReference type="InterPro" id="IPR014144">
    <property type="entry name" value="LigD_PE_domain"/>
</dbReference>
<dbReference type="GO" id="GO:0003910">
    <property type="term" value="F:DNA ligase (ATP) activity"/>
    <property type="evidence" value="ECO:0007669"/>
    <property type="project" value="UniProtKB-EC"/>
</dbReference>
<dbReference type="NCBIfam" id="TIGR02777">
    <property type="entry name" value="LigD_PE_dom"/>
    <property type="match status" value="1"/>
</dbReference>
<keyword evidence="3" id="KW-0436">Ligase</keyword>
<gene>
    <name evidence="3" type="ORF">HDF22_000859</name>
</gene>
<protein>
    <submittedName>
        <fullName evidence="3">Bifunctional non-homologous end joining protein LigD</fullName>
        <ecNumber evidence="3">6.5.1.1</ecNumber>
    </submittedName>
</protein>
<feature type="region of interest" description="Disordered" evidence="1">
    <location>
        <begin position="181"/>
        <end position="215"/>
    </location>
</feature>
<dbReference type="PANTHER" id="PTHR39465:SF1">
    <property type="entry name" value="DNA LIGASE D 3'-PHOSPHOESTERASE DOMAIN-CONTAINING PROTEIN"/>
    <property type="match status" value="1"/>
</dbReference>
<comment type="caution">
    <text evidence="3">The sequence shown here is derived from an EMBL/GenBank/DDBJ whole genome shotgun (WGS) entry which is preliminary data.</text>
</comment>
<dbReference type="AlphaFoldDB" id="A0A841J7N9"/>
<sequence length="215" mass="24118">MGLTDYIKKRDFKQTSEPKTGKSTGKMLSFVVQRHHATNLHYDFRLELDGTLKSWAVPKGPSMNPGDKRLAMMVEDHPIDYQHFEGIIPNGNYGAGVVLIWDHGTYESLAEDRADDVKTLRAGLKSGNLKFKLNGEKLKGEFALVKLHNAENNAWLLIKHSDDFAVKRKYSSEDLVPADIKKMRNNKNGEATALPGLKEKEGKKKSPAPKSMKIV</sequence>
<evidence type="ECO:0000313" key="4">
    <source>
        <dbReference type="Proteomes" id="UP000548326"/>
    </source>
</evidence>
<dbReference type="EMBL" id="JACHCA010000002">
    <property type="protein sequence ID" value="MBB6126754.1"/>
    <property type="molecule type" value="Genomic_DNA"/>
</dbReference>
<dbReference type="Proteomes" id="UP000548326">
    <property type="component" value="Unassembled WGS sequence"/>
</dbReference>
<accession>A0A841J7N9</accession>
<reference evidence="3 4" key="1">
    <citation type="submission" date="2020-08" db="EMBL/GenBank/DDBJ databases">
        <title>Genomic Encyclopedia of Type Strains, Phase IV (KMG-V): Genome sequencing to study the core and pangenomes of soil and plant-associated prokaryotes.</title>
        <authorList>
            <person name="Whitman W."/>
        </authorList>
    </citation>
    <scope>NUCLEOTIDE SEQUENCE [LARGE SCALE GENOMIC DNA]</scope>
    <source>
        <strain evidence="3 4">MP601</strain>
    </source>
</reference>
<evidence type="ECO:0000259" key="2">
    <source>
        <dbReference type="Pfam" id="PF13298"/>
    </source>
</evidence>
<evidence type="ECO:0000313" key="3">
    <source>
        <dbReference type="EMBL" id="MBB6126754.1"/>
    </source>
</evidence>
<dbReference type="PANTHER" id="PTHR39465">
    <property type="entry name" value="DNA LIGASE D, 3'-PHOSPHOESTERASE DOMAIN"/>
    <property type="match status" value="1"/>
</dbReference>